<dbReference type="InterPro" id="IPR014325">
    <property type="entry name" value="RNA_pol_sigma-E_actinobac"/>
</dbReference>
<feature type="domain" description="RNA polymerase sigma-70 region 2" evidence="8">
    <location>
        <begin position="11"/>
        <end position="74"/>
    </location>
</feature>
<dbReference type="OrthoDB" id="3777963at2"/>
<dbReference type="InterPro" id="IPR014284">
    <property type="entry name" value="RNA_pol_sigma-70_dom"/>
</dbReference>
<feature type="domain" description="RNA polymerase sigma factor 70 region 4 type 2" evidence="9">
    <location>
        <begin position="100"/>
        <end position="149"/>
    </location>
</feature>
<accession>I0HGW5</accession>
<evidence type="ECO:0000259" key="9">
    <source>
        <dbReference type="Pfam" id="PF08281"/>
    </source>
</evidence>
<evidence type="ECO:0000256" key="5">
    <source>
        <dbReference type="ARBA" id="ARBA00023163"/>
    </source>
</evidence>
<evidence type="ECO:0000256" key="4">
    <source>
        <dbReference type="ARBA" id="ARBA00023125"/>
    </source>
</evidence>
<dbReference type="PROSITE" id="PS01063">
    <property type="entry name" value="SIGMA70_ECF"/>
    <property type="match status" value="1"/>
</dbReference>
<dbReference type="Gene3D" id="1.10.1740.10">
    <property type="match status" value="1"/>
</dbReference>
<dbReference type="eggNOG" id="COG1595">
    <property type="taxonomic scope" value="Bacteria"/>
</dbReference>
<keyword evidence="3 6" id="KW-0731">Sigma factor</keyword>
<dbReference type="GO" id="GO:0003677">
    <property type="term" value="F:DNA binding"/>
    <property type="evidence" value="ECO:0007669"/>
    <property type="project" value="UniProtKB-KW"/>
</dbReference>
<keyword evidence="5 6" id="KW-0804">Transcription</keyword>
<dbReference type="GO" id="GO:0006950">
    <property type="term" value="P:response to stress"/>
    <property type="evidence" value="ECO:0007669"/>
    <property type="project" value="UniProtKB-ARBA"/>
</dbReference>
<dbReference type="STRING" id="512565.AMIS_70320"/>
<dbReference type="SUPFAM" id="SSF88946">
    <property type="entry name" value="Sigma2 domain of RNA polymerase sigma factors"/>
    <property type="match status" value="1"/>
</dbReference>
<organism evidence="10 11">
    <name type="scientific">Actinoplanes missouriensis (strain ATCC 14538 / DSM 43046 / CBS 188.64 / JCM 3121 / NBRC 102363 / NCIMB 12654 / NRRL B-3342 / UNCC 431)</name>
    <dbReference type="NCBI Taxonomy" id="512565"/>
    <lineage>
        <taxon>Bacteria</taxon>
        <taxon>Bacillati</taxon>
        <taxon>Actinomycetota</taxon>
        <taxon>Actinomycetes</taxon>
        <taxon>Micromonosporales</taxon>
        <taxon>Micromonosporaceae</taxon>
        <taxon>Actinoplanes</taxon>
    </lineage>
</organism>
<dbReference type="Proteomes" id="UP000007882">
    <property type="component" value="Chromosome"/>
</dbReference>
<dbReference type="AlphaFoldDB" id="I0HGW5"/>
<dbReference type="GO" id="GO:0006352">
    <property type="term" value="P:DNA-templated transcription initiation"/>
    <property type="evidence" value="ECO:0007669"/>
    <property type="project" value="InterPro"/>
</dbReference>
<comment type="similarity">
    <text evidence="1 6">Belongs to the sigma-70 factor family. ECF subfamily.</text>
</comment>
<dbReference type="SUPFAM" id="SSF88659">
    <property type="entry name" value="Sigma3 and sigma4 domains of RNA polymerase sigma factors"/>
    <property type="match status" value="1"/>
</dbReference>
<dbReference type="NCBIfam" id="TIGR02937">
    <property type="entry name" value="sigma70-ECF"/>
    <property type="match status" value="1"/>
</dbReference>
<dbReference type="PATRIC" id="fig|512565.3.peg.7037"/>
<dbReference type="InterPro" id="IPR036388">
    <property type="entry name" value="WH-like_DNA-bd_sf"/>
</dbReference>
<sequence>MTGTDDFDAFYRDTSRRLTRYAFGLTGDAGAAQDLVQEAYARAWQRWRRVSGYEDPEAWLRLVVNRLSTDRWRRVFRRRAHDAAQAPLPPAPPPSENTVLLVRAMRDLPPAHRQALVLHYLMDRTIAEIAAETGASTGTVKSWLSRGRAGLAVALGASPGETETAGTNREGARRAR</sequence>
<dbReference type="PANTHER" id="PTHR43133">
    <property type="entry name" value="RNA POLYMERASE ECF-TYPE SIGMA FACTO"/>
    <property type="match status" value="1"/>
</dbReference>
<name>I0HGW5_ACTM4</name>
<dbReference type="InterPro" id="IPR013325">
    <property type="entry name" value="RNA_pol_sigma_r2"/>
</dbReference>
<dbReference type="InterPro" id="IPR007627">
    <property type="entry name" value="RNA_pol_sigma70_r2"/>
</dbReference>
<keyword evidence="4 6" id="KW-0238">DNA-binding</keyword>
<dbReference type="InterPro" id="IPR013249">
    <property type="entry name" value="RNA_pol_sigma70_r4_t2"/>
</dbReference>
<evidence type="ECO:0000259" key="8">
    <source>
        <dbReference type="Pfam" id="PF04542"/>
    </source>
</evidence>
<proteinExistence type="inferred from homology"/>
<feature type="region of interest" description="Disordered" evidence="7">
    <location>
        <begin position="155"/>
        <end position="176"/>
    </location>
</feature>
<gene>
    <name evidence="10" type="ordered locus">AMIS_70320</name>
</gene>
<dbReference type="PANTHER" id="PTHR43133:SF50">
    <property type="entry name" value="ECF RNA POLYMERASE SIGMA FACTOR SIGM"/>
    <property type="match status" value="1"/>
</dbReference>
<dbReference type="NCBIfam" id="TIGR02983">
    <property type="entry name" value="SigE-fam_strep"/>
    <property type="match status" value="1"/>
</dbReference>
<evidence type="ECO:0000313" key="10">
    <source>
        <dbReference type="EMBL" id="BAL92252.1"/>
    </source>
</evidence>
<dbReference type="Gene3D" id="1.10.10.10">
    <property type="entry name" value="Winged helix-like DNA-binding domain superfamily/Winged helix DNA-binding domain"/>
    <property type="match status" value="1"/>
</dbReference>
<dbReference type="InterPro" id="IPR013324">
    <property type="entry name" value="RNA_pol_sigma_r3/r4-like"/>
</dbReference>
<evidence type="ECO:0000256" key="3">
    <source>
        <dbReference type="ARBA" id="ARBA00023082"/>
    </source>
</evidence>
<reference evidence="10 11" key="1">
    <citation type="submission" date="2012-02" db="EMBL/GenBank/DDBJ databases">
        <title>Complete genome sequence of Actinoplanes missouriensis 431 (= NBRC 102363).</title>
        <authorList>
            <person name="Ohnishi Y."/>
            <person name="Ishikawa J."/>
            <person name="Sekine M."/>
            <person name="Hosoyama A."/>
            <person name="Harada T."/>
            <person name="Narita H."/>
            <person name="Hata T."/>
            <person name="Konno Y."/>
            <person name="Tutikane K."/>
            <person name="Fujita N."/>
            <person name="Horinouchi S."/>
            <person name="Hayakawa M."/>
        </authorList>
    </citation>
    <scope>NUCLEOTIDE SEQUENCE [LARGE SCALE GENOMIC DNA]</scope>
    <source>
        <strain evidence="11">ATCC 14538 / DSM 43046 / CBS 188.64 / JCM 3121 / NBRC 102363 / NCIMB 12654 / NRRL B-3342 / UNCC 431</strain>
    </source>
</reference>
<dbReference type="HOGENOM" id="CLU_047691_15_5_11"/>
<dbReference type="Pfam" id="PF08281">
    <property type="entry name" value="Sigma70_r4_2"/>
    <property type="match status" value="1"/>
</dbReference>
<protein>
    <recommendedName>
        <fullName evidence="6">RNA polymerase sigma factor</fullName>
    </recommendedName>
</protein>
<evidence type="ECO:0000256" key="6">
    <source>
        <dbReference type="RuleBase" id="RU000716"/>
    </source>
</evidence>
<keyword evidence="2 6" id="KW-0805">Transcription regulation</keyword>
<evidence type="ECO:0000256" key="2">
    <source>
        <dbReference type="ARBA" id="ARBA00023015"/>
    </source>
</evidence>
<dbReference type="Pfam" id="PF04542">
    <property type="entry name" value="Sigma70_r2"/>
    <property type="match status" value="1"/>
</dbReference>
<dbReference type="KEGG" id="ams:AMIS_70320"/>
<dbReference type="CDD" id="cd06171">
    <property type="entry name" value="Sigma70_r4"/>
    <property type="match status" value="1"/>
</dbReference>
<keyword evidence="11" id="KW-1185">Reference proteome</keyword>
<dbReference type="EMBL" id="AP012319">
    <property type="protein sequence ID" value="BAL92252.1"/>
    <property type="molecule type" value="Genomic_DNA"/>
</dbReference>
<evidence type="ECO:0000256" key="7">
    <source>
        <dbReference type="SAM" id="MobiDB-lite"/>
    </source>
</evidence>
<evidence type="ECO:0000256" key="1">
    <source>
        <dbReference type="ARBA" id="ARBA00010641"/>
    </source>
</evidence>
<evidence type="ECO:0000313" key="11">
    <source>
        <dbReference type="Proteomes" id="UP000007882"/>
    </source>
</evidence>
<dbReference type="InterPro" id="IPR039425">
    <property type="entry name" value="RNA_pol_sigma-70-like"/>
</dbReference>
<dbReference type="GO" id="GO:0016987">
    <property type="term" value="F:sigma factor activity"/>
    <property type="evidence" value="ECO:0007669"/>
    <property type="project" value="UniProtKB-KW"/>
</dbReference>
<dbReference type="RefSeq" id="WP_014447137.1">
    <property type="nucleotide sequence ID" value="NC_017093.1"/>
</dbReference>
<dbReference type="InterPro" id="IPR000838">
    <property type="entry name" value="RNA_pol_sigma70_ECF_CS"/>
</dbReference>